<evidence type="ECO:0000313" key="2">
    <source>
        <dbReference type="Proteomes" id="UP000298030"/>
    </source>
</evidence>
<dbReference type="Gene3D" id="3.80.10.10">
    <property type="entry name" value="Ribonuclease Inhibitor"/>
    <property type="match status" value="1"/>
</dbReference>
<dbReference type="Proteomes" id="UP000298030">
    <property type="component" value="Unassembled WGS sequence"/>
</dbReference>
<evidence type="ECO:0008006" key="3">
    <source>
        <dbReference type="Google" id="ProtNLM"/>
    </source>
</evidence>
<keyword evidence="2" id="KW-1185">Reference proteome</keyword>
<dbReference type="SUPFAM" id="SSF52047">
    <property type="entry name" value="RNI-like"/>
    <property type="match status" value="1"/>
</dbReference>
<dbReference type="InterPro" id="IPR032675">
    <property type="entry name" value="LRR_dom_sf"/>
</dbReference>
<dbReference type="AlphaFoldDB" id="A0A4Y7SY44"/>
<sequence length="504" mass="56675">MRHSKAIDIIPAEILSIIFEECLPSTVGSRINRRWRDVSFGCSKLWVQIRVRIPETDRVAESPSSCSSMVHLLEKKPLQRLSIGYTSALGTDSLESGTHPTWVSEVLKPTLTKVQLTTLRLDGVHVAELANLAKGAFKFLRSLSVSMTTQSLEKKGRRLLPRKIQVLKDMPHLSTLILNRQALAYIGKNHGKVPLPWSQLTRLEDLGLSWPMEVANFSSYISFLQCCLSRCSNLVDLTLWADEMDTDSHLSEIQGLNTTTITTLNNLESLTLSHGPLRYDPVKSITLFHFFRFPNLKKLSIVAARSQVHISGVRMDMNRHLRRFTKLEHLHLDIAHFGRDAAAHFLSSIPSVKTLSIRREFPLPGARYDEGCLITAIDQHPALLPQLETLIFNCDQTVSARLAACHEDSVLQLVRTILQGEEDARFYSGLTQDERRKWEQAIMGFRPHPMGWLKRIVLLSSDGKRADEIAKSILGVSGVEGRFEVVGCCEGEIPSWTRAGPESM</sequence>
<reference evidence="1 2" key="1">
    <citation type="journal article" date="2019" name="Nat. Ecol. Evol.">
        <title>Megaphylogeny resolves global patterns of mushroom evolution.</title>
        <authorList>
            <person name="Varga T."/>
            <person name="Krizsan K."/>
            <person name="Foldi C."/>
            <person name="Dima B."/>
            <person name="Sanchez-Garcia M."/>
            <person name="Sanchez-Ramirez S."/>
            <person name="Szollosi G.J."/>
            <person name="Szarkandi J.G."/>
            <person name="Papp V."/>
            <person name="Albert L."/>
            <person name="Andreopoulos W."/>
            <person name="Angelini C."/>
            <person name="Antonin V."/>
            <person name="Barry K.W."/>
            <person name="Bougher N.L."/>
            <person name="Buchanan P."/>
            <person name="Buyck B."/>
            <person name="Bense V."/>
            <person name="Catcheside P."/>
            <person name="Chovatia M."/>
            <person name="Cooper J."/>
            <person name="Damon W."/>
            <person name="Desjardin D."/>
            <person name="Finy P."/>
            <person name="Geml J."/>
            <person name="Haridas S."/>
            <person name="Hughes K."/>
            <person name="Justo A."/>
            <person name="Karasinski D."/>
            <person name="Kautmanova I."/>
            <person name="Kiss B."/>
            <person name="Kocsube S."/>
            <person name="Kotiranta H."/>
            <person name="LaButti K.M."/>
            <person name="Lechner B.E."/>
            <person name="Liimatainen K."/>
            <person name="Lipzen A."/>
            <person name="Lukacs Z."/>
            <person name="Mihaltcheva S."/>
            <person name="Morgado L.N."/>
            <person name="Niskanen T."/>
            <person name="Noordeloos M.E."/>
            <person name="Ohm R.A."/>
            <person name="Ortiz-Santana B."/>
            <person name="Ovrebo C."/>
            <person name="Racz N."/>
            <person name="Riley R."/>
            <person name="Savchenko A."/>
            <person name="Shiryaev A."/>
            <person name="Soop K."/>
            <person name="Spirin V."/>
            <person name="Szebenyi C."/>
            <person name="Tomsovsky M."/>
            <person name="Tulloss R.E."/>
            <person name="Uehling J."/>
            <person name="Grigoriev I.V."/>
            <person name="Vagvolgyi C."/>
            <person name="Papp T."/>
            <person name="Martin F.M."/>
            <person name="Miettinen O."/>
            <person name="Hibbett D.S."/>
            <person name="Nagy L.G."/>
        </authorList>
    </citation>
    <scope>NUCLEOTIDE SEQUENCE [LARGE SCALE GENOMIC DNA]</scope>
    <source>
        <strain evidence="1 2">FP101781</strain>
    </source>
</reference>
<accession>A0A4Y7SY44</accession>
<protein>
    <recommendedName>
        <fullName evidence="3">F-box domain-containing protein</fullName>
    </recommendedName>
</protein>
<organism evidence="1 2">
    <name type="scientific">Coprinellus micaceus</name>
    <name type="common">Glistening ink-cap mushroom</name>
    <name type="synonym">Coprinus micaceus</name>
    <dbReference type="NCBI Taxonomy" id="71717"/>
    <lineage>
        <taxon>Eukaryota</taxon>
        <taxon>Fungi</taxon>
        <taxon>Dikarya</taxon>
        <taxon>Basidiomycota</taxon>
        <taxon>Agaricomycotina</taxon>
        <taxon>Agaricomycetes</taxon>
        <taxon>Agaricomycetidae</taxon>
        <taxon>Agaricales</taxon>
        <taxon>Agaricineae</taxon>
        <taxon>Psathyrellaceae</taxon>
        <taxon>Coprinellus</taxon>
    </lineage>
</organism>
<proteinExistence type="predicted"/>
<name>A0A4Y7SY44_COPMI</name>
<dbReference type="EMBL" id="QPFP01000051">
    <property type="protein sequence ID" value="TEB26149.1"/>
    <property type="molecule type" value="Genomic_DNA"/>
</dbReference>
<evidence type="ECO:0000313" key="1">
    <source>
        <dbReference type="EMBL" id="TEB26149.1"/>
    </source>
</evidence>
<comment type="caution">
    <text evidence="1">The sequence shown here is derived from an EMBL/GenBank/DDBJ whole genome shotgun (WGS) entry which is preliminary data.</text>
</comment>
<gene>
    <name evidence="1" type="ORF">FA13DRAFT_1795987</name>
</gene>